<evidence type="ECO:0000313" key="3">
    <source>
        <dbReference type="EMBL" id="KAJ9482716.1"/>
    </source>
</evidence>
<feature type="region of interest" description="Disordered" evidence="1">
    <location>
        <begin position="34"/>
        <end position="78"/>
    </location>
</feature>
<evidence type="ECO:0008006" key="5">
    <source>
        <dbReference type="Google" id="ProtNLM"/>
    </source>
</evidence>
<evidence type="ECO:0000256" key="2">
    <source>
        <dbReference type="SAM" id="SignalP"/>
    </source>
</evidence>
<feature type="chain" id="PRO_5042609094" description="Secreted protein" evidence="2">
    <location>
        <begin position="21"/>
        <end position="78"/>
    </location>
</feature>
<evidence type="ECO:0000313" key="4">
    <source>
        <dbReference type="Proteomes" id="UP001227192"/>
    </source>
</evidence>
<evidence type="ECO:0000256" key="1">
    <source>
        <dbReference type="SAM" id="MobiDB-lite"/>
    </source>
</evidence>
<sequence length="78" mass="8490">MNPVLSSYCIVVLLSARLVAVKPVGFCGAKKLRSSGELPKLPRSSAAKNQSRQAEQRGENPLHNRLKLTFESSPQVSL</sequence>
<comment type="caution">
    <text evidence="3">The sequence shown here is derived from an EMBL/GenBank/DDBJ whole genome shotgun (WGS) entry which is preliminary data.</text>
</comment>
<accession>A0AAI9T8H1</accession>
<proteinExistence type="predicted"/>
<organism evidence="3 4">
    <name type="scientific">Penicillium thymicola</name>
    <dbReference type="NCBI Taxonomy" id="293382"/>
    <lineage>
        <taxon>Eukaryota</taxon>
        <taxon>Fungi</taxon>
        <taxon>Dikarya</taxon>
        <taxon>Ascomycota</taxon>
        <taxon>Pezizomycotina</taxon>
        <taxon>Eurotiomycetes</taxon>
        <taxon>Eurotiomycetidae</taxon>
        <taxon>Eurotiales</taxon>
        <taxon>Aspergillaceae</taxon>
        <taxon>Penicillium</taxon>
    </lineage>
</organism>
<keyword evidence="4" id="KW-1185">Reference proteome</keyword>
<gene>
    <name evidence="3" type="ORF">VN97_g10705</name>
</gene>
<dbReference type="EMBL" id="LACB01000519">
    <property type="protein sequence ID" value="KAJ9482716.1"/>
    <property type="molecule type" value="Genomic_DNA"/>
</dbReference>
<dbReference type="Proteomes" id="UP001227192">
    <property type="component" value="Unassembled WGS sequence"/>
</dbReference>
<protein>
    <recommendedName>
        <fullName evidence="5">Secreted protein</fullName>
    </recommendedName>
</protein>
<keyword evidence="2" id="KW-0732">Signal</keyword>
<feature type="signal peptide" evidence="2">
    <location>
        <begin position="1"/>
        <end position="20"/>
    </location>
</feature>
<reference evidence="3" key="2">
    <citation type="journal article" date="2016" name="Fungal Biol.">
        <title>Ochratoxin A production by Penicillium thymicola.</title>
        <authorList>
            <person name="Nguyen H.D.T."/>
            <person name="McMullin D.R."/>
            <person name="Ponomareva E."/>
            <person name="Riley R."/>
            <person name="Pomraning K.R."/>
            <person name="Baker S.E."/>
            <person name="Seifert K.A."/>
        </authorList>
    </citation>
    <scope>NUCLEOTIDE SEQUENCE</scope>
    <source>
        <strain evidence="3">DAOM 180753</strain>
    </source>
</reference>
<reference evidence="3" key="1">
    <citation type="submission" date="2015-06" db="EMBL/GenBank/DDBJ databases">
        <authorList>
            <person name="Nguyen H."/>
        </authorList>
    </citation>
    <scope>NUCLEOTIDE SEQUENCE</scope>
    <source>
        <strain evidence="3">DAOM 180753</strain>
    </source>
</reference>
<name>A0AAI9T8H1_PENTH</name>
<dbReference type="AlphaFoldDB" id="A0AAI9T8H1"/>